<dbReference type="InterPro" id="IPR009187">
    <property type="entry name" value="Prok_Ku"/>
</dbReference>
<dbReference type="PANTHER" id="PTHR41251">
    <property type="entry name" value="NON-HOMOLOGOUS END JOINING PROTEIN KU"/>
    <property type="match status" value="1"/>
</dbReference>
<name>A0A3E3E7G2_9FIRM</name>
<evidence type="ECO:0000313" key="4">
    <source>
        <dbReference type="EMBL" id="RGD77608.1"/>
    </source>
</evidence>
<keyword evidence="2" id="KW-0227">DNA damage</keyword>
<comment type="similarity">
    <text evidence="2">Belongs to the prokaryotic Ku family.</text>
</comment>
<dbReference type="PANTHER" id="PTHR41251:SF1">
    <property type="entry name" value="NON-HOMOLOGOUS END JOINING PROTEIN KU"/>
    <property type="match status" value="1"/>
</dbReference>
<evidence type="ECO:0000259" key="3">
    <source>
        <dbReference type="SMART" id="SM00559"/>
    </source>
</evidence>
<proteinExistence type="inferred from homology"/>
<evidence type="ECO:0000313" key="5">
    <source>
        <dbReference type="Proteomes" id="UP000261032"/>
    </source>
</evidence>
<keyword evidence="2" id="KW-0233">DNA recombination</keyword>
<keyword evidence="1 2" id="KW-0238">DNA-binding</keyword>
<dbReference type="InterPro" id="IPR006164">
    <property type="entry name" value="DNA_bd_Ku70/Ku80"/>
</dbReference>
<accession>A0A3E3E7G2</accession>
<dbReference type="EMBL" id="QUSL01000054">
    <property type="protein sequence ID" value="RGD77608.1"/>
    <property type="molecule type" value="Genomic_DNA"/>
</dbReference>
<dbReference type="Gene3D" id="2.40.290.10">
    <property type="match status" value="1"/>
</dbReference>
<comment type="function">
    <text evidence="2">With LigD forms a non-homologous end joining (NHEJ) DNA repair enzyme, which repairs dsDNA breaks with reduced fidelity. Binds linear dsDNA with 5'- and 3'- overhangs but not closed circular dsDNA nor ssDNA. Recruits and stimulates the ligase activity of LigD.</text>
</comment>
<feature type="domain" description="Ku" evidence="3">
    <location>
        <begin position="55"/>
        <end position="183"/>
    </location>
</feature>
<dbReference type="SUPFAM" id="SSF100939">
    <property type="entry name" value="SPOC domain-like"/>
    <property type="match status" value="1"/>
</dbReference>
<keyword evidence="2" id="KW-0234">DNA repair</keyword>
<reference evidence="4 5" key="1">
    <citation type="submission" date="2018-08" db="EMBL/GenBank/DDBJ databases">
        <title>A genome reference for cultivated species of the human gut microbiota.</title>
        <authorList>
            <person name="Zou Y."/>
            <person name="Xue W."/>
            <person name="Luo G."/>
        </authorList>
    </citation>
    <scope>NUCLEOTIDE SEQUENCE [LARGE SCALE GENOMIC DNA]</scope>
    <source>
        <strain evidence="4 5">OM06-4</strain>
    </source>
</reference>
<dbReference type="InterPro" id="IPR016194">
    <property type="entry name" value="SPOC-like_C_dom_sf"/>
</dbReference>
<evidence type="ECO:0000256" key="1">
    <source>
        <dbReference type="ARBA" id="ARBA00023125"/>
    </source>
</evidence>
<dbReference type="NCBIfam" id="TIGR02772">
    <property type="entry name" value="Ku_bact"/>
    <property type="match status" value="1"/>
</dbReference>
<gene>
    <name evidence="2" type="primary">ku</name>
    <name evidence="4" type="ORF">DXB93_17835</name>
</gene>
<dbReference type="GO" id="GO:0006303">
    <property type="term" value="P:double-strand break repair via nonhomologous end joining"/>
    <property type="evidence" value="ECO:0007669"/>
    <property type="project" value="UniProtKB-UniRule"/>
</dbReference>
<sequence>MAVAHKSAISVGLIYVPVSLYKTTRNTAISFNQLCKDENGKYQRIKYQKLCPSCNSEVKSSDIIKGYEYEKGKYVTISNDELERIKSKTDKTIHVLHFAKMTDIDQLYYDKNYYIVPEPGGEKAFELLRQALLSQKKVAIAKTVMGTKEELIVLYPTKTDIIAKILFFQEEIQPAPTINKVSVDKNELEMAKTLINSMTNKFAPEVYHDEYQAKLHDAIQTKINGQEVVVADDSQPNSVIDLMSALQQSIDLANTQASNNMAS</sequence>
<dbReference type="SMART" id="SM00559">
    <property type="entry name" value="Ku78"/>
    <property type="match status" value="1"/>
</dbReference>
<dbReference type="PIRSF" id="PIRSF006493">
    <property type="entry name" value="Prok_Ku"/>
    <property type="match status" value="1"/>
</dbReference>
<dbReference type="Proteomes" id="UP000261032">
    <property type="component" value="Unassembled WGS sequence"/>
</dbReference>
<evidence type="ECO:0000256" key="2">
    <source>
        <dbReference type="HAMAP-Rule" id="MF_01875"/>
    </source>
</evidence>
<comment type="caution">
    <text evidence="4">The sequence shown here is derived from an EMBL/GenBank/DDBJ whole genome shotgun (WGS) entry which is preliminary data.</text>
</comment>
<protein>
    <recommendedName>
        <fullName evidence="2">Non-homologous end joining protein Ku</fullName>
    </recommendedName>
</protein>
<organism evidence="4 5">
    <name type="scientific">Thomasclavelia ramosa</name>
    <dbReference type="NCBI Taxonomy" id="1547"/>
    <lineage>
        <taxon>Bacteria</taxon>
        <taxon>Bacillati</taxon>
        <taxon>Bacillota</taxon>
        <taxon>Erysipelotrichia</taxon>
        <taxon>Erysipelotrichales</taxon>
        <taxon>Coprobacillaceae</taxon>
        <taxon>Thomasclavelia</taxon>
    </lineage>
</organism>
<comment type="subunit">
    <text evidence="2">Homodimer. Interacts with LigD.</text>
</comment>
<dbReference type="RefSeq" id="WP_117582605.1">
    <property type="nucleotide sequence ID" value="NZ_QUSL01000054.1"/>
</dbReference>
<dbReference type="AlphaFoldDB" id="A0A3E3E7G2"/>
<dbReference type="GO" id="GO:0006310">
    <property type="term" value="P:DNA recombination"/>
    <property type="evidence" value="ECO:0007669"/>
    <property type="project" value="UniProtKB-KW"/>
</dbReference>
<dbReference type="Pfam" id="PF02735">
    <property type="entry name" value="Ku"/>
    <property type="match status" value="1"/>
</dbReference>
<dbReference type="HAMAP" id="MF_01875">
    <property type="entry name" value="Prokaryotic_Ku"/>
    <property type="match status" value="1"/>
</dbReference>
<dbReference type="GO" id="GO:0003690">
    <property type="term" value="F:double-stranded DNA binding"/>
    <property type="evidence" value="ECO:0007669"/>
    <property type="project" value="UniProtKB-UniRule"/>
</dbReference>